<gene>
    <name evidence="6" type="ORF">AWN73_15680</name>
</gene>
<proteinExistence type="predicted"/>
<dbReference type="RefSeq" id="WP_043662446.1">
    <property type="nucleotide sequence ID" value="NZ_JSEG01000003.1"/>
</dbReference>
<sequence length="418" mass="48641">MPEVLDVILTLIQSILLQYTVSCCSEEREIKNDLIIIMSSFVINYWMVKITQYLSILSILNIFWHFLSMMIVYYVYKNDKQVRIVNCSIFYIFNCIMVIMIINGLNIYMEFIDYQGDKTLLIVKLYFILYIFLSVIYSFRIKKICNYFNQNKKMNSIITSSFIIEFILAISNSNFFNEGSFTMDLSLLIGQMFMLLTSFYFFVLYTKSKKVFQVNKRLETKNLELKNIKDRHAEVIAYLQKIYSLDHKDQVGIILKEIINGNEDVICTKSNNNETSLINVILKNAINKGIKVDCDSRFDISLIEMNELELYRIITNIVNNAVRVLEDIKNPMISIRIYKTNMRAGIEIENNGPIIDKKYISKIFNHGFTTKENSDSSHGYGLSIVKELIENNNGTIEVISTEFKTIFKIVLPVKGNTA</sequence>
<dbReference type="InterPro" id="IPR003594">
    <property type="entry name" value="HATPase_dom"/>
</dbReference>
<dbReference type="SMART" id="SM00387">
    <property type="entry name" value="HATPase_c"/>
    <property type="match status" value="1"/>
</dbReference>
<keyword evidence="3" id="KW-0902">Two-component regulatory system</keyword>
<evidence type="ECO:0000259" key="5">
    <source>
        <dbReference type="PROSITE" id="PS50109"/>
    </source>
</evidence>
<dbReference type="InterPro" id="IPR005467">
    <property type="entry name" value="His_kinase_dom"/>
</dbReference>
<feature type="transmembrane region" description="Helical" evidence="4">
    <location>
        <begin position="157"/>
        <end position="176"/>
    </location>
</feature>
<evidence type="ECO:0000256" key="1">
    <source>
        <dbReference type="ARBA" id="ARBA00022553"/>
    </source>
</evidence>
<evidence type="ECO:0000313" key="7">
    <source>
        <dbReference type="Proteomes" id="UP000238081"/>
    </source>
</evidence>
<feature type="domain" description="Histidine kinase" evidence="5">
    <location>
        <begin position="287"/>
        <end position="415"/>
    </location>
</feature>
<evidence type="ECO:0000256" key="2">
    <source>
        <dbReference type="ARBA" id="ARBA00022777"/>
    </source>
</evidence>
<dbReference type="Pfam" id="PF02518">
    <property type="entry name" value="HATPase_c"/>
    <property type="match status" value="1"/>
</dbReference>
<dbReference type="PANTHER" id="PTHR43547:SF10">
    <property type="entry name" value="SENSOR HISTIDINE KINASE DCUS"/>
    <property type="match status" value="1"/>
</dbReference>
<feature type="transmembrane region" description="Helical" evidence="4">
    <location>
        <begin position="120"/>
        <end position="137"/>
    </location>
</feature>
<dbReference type="GO" id="GO:0000155">
    <property type="term" value="F:phosphorelay sensor kinase activity"/>
    <property type="evidence" value="ECO:0007669"/>
    <property type="project" value="TreeGrafter"/>
</dbReference>
<reference evidence="6 7" key="1">
    <citation type="submission" date="2016-01" db="EMBL/GenBank/DDBJ databases">
        <title>Characterization of the Clostridium difficile lineages that are prevalent in Hong Kong and China.</title>
        <authorList>
            <person name="Kwok J.S.-L."/>
            <person name="Lam W.-Y."/>
            <person name="Ip M."/>
            <person name="Chan T.-F."/>
            <person name="Hawkey P.M."/>
            <person name="Tsui S.K.-W."/>
        </authorList>
    </citation>
    <scope>NUCLEOTIDE SEQUENCE [LARGE SCALE GENOMIC DNA]</scope>
    <source>
        <strain evidence="6 7">300064</strain>
    </source>
</reference>
<dbReference type="AlphaFoldDB" id="A0A2S7F908"/>
<protein>
    <submittedName>
        <fullName evidence="6">Histidine kinase</fullName>
    </submittedName>
</protein>
<dbReference type="Proteomes" id="UP000238081">
    <property type="component" value="Unassembled WGS sequence"/>
</dbReference>
<name>A0A2S7F908_CLOBU</name>
<dbReference type="SUPFAM" id="SSF55874">
    <property type="entry name" value="ATPase domain of HSP90 chaperone/DNA topoisomerase II/histidine kinase"/>
    <property type="match status" value="1"/>
</dbReference>
<dbReference type="Gene3D" id="3.30.565.10">
    <property type="entry name" value="Histidine kinase-like ATPase, C-terminal domain"/>
    <property type="match status" value="1"/>
</dbReference>
<feature type="transmembrane region" description="Helical" evidence="4">
    <location>
        <begin position="53"/>
        <end position="76"/>
    </location>
</feature>
<comment type="caution">
    <text evidence="6">The sequence shown here is derived from an EMBL/GenBank/DDBJ whole genome shotgun (WGS) entry which is preliminary data.</text>
</comment>
<keyword evidence="4" id="KW-0812">Transmembrane</keyword>
<accession>A0A2S7F908</accession>
<evidence type="ECO:0000313" key="6">
    <source>
        <dbReference type="EMBL" id="PPV13907.1"/>
    </source>
</evidence>
<dbReference type="EMBL" id="LRDH01000116">
    <property type="protein sequence ID" value="PPV13907.1"/>
    <property type="molecule type" value="Genomic_DNA"/>
</dbReference>
<dbReference type="InterPro" id="IPR036890">
    <property type="entry name" value="HATPase_C_sf"/>
</dbReference>
<keyword evidence="4" id="KW-0472">Membrane</keyword>
<keyword evidence="4" id="KW-1133">Transmembrane helix</keyword>
<dbReference type="PROSITE" id="PS50109">
    <property type="entry name" value="HIS_KIN"/>
    <property type="match status" value="1"/>
</dbReference>
<keyword evidence="1" id="KW-0597">Phosphoprotein</keyword>
<feature type="transmembrane region" description="Helical" evidence="4">
    <location>
        <begin position="188"/>
        <end position="206"/>
    </location>
</feature>
<evidence type="ECO:0000256" key="4">
    <source>
        <dbReference type="SAM" id="Phobius"/>
    </source>
</evidence>
<dbReference type="PANTHER" id="PTHR43547">
    <property type="entry name" value="TWO-COMPONENT HISTIDINE KINASE"/>
    <property type="match status" value="1"/>
</dbReference>
<keyword evidence="2 6" id="KW-0808">Transferase</keyword>
<evidence type="ECO:0000256" key="3">
    <source>
        <dbReference type="ARBA" id="ARBA00023012"/>
    </source>
</evidence>
<organism evidence="6 7">
    <name type="scientific">Clostridium butyricum</name>
    <dbReference type="NCBI Taxonomy" id="1492"/>
    <lineage>
        <taxon>Bacteria</taxon>
        <taxon>Bacillati</taxon>
        <taxon>Bacillota</taxon>
        <taxon>Clostridia</taxon>
        <taxon>Eubacteriales</taxon>
        <taxon>Clostridiaceae</taxon>
        <taxon>Clostridium</taxon>
    </lineage>
</organism>
<keyword evidence="2 6" id="KW-0418">Kinase</keyword>
<feature type="transmembrane region" description="Helical" evidence="4">
    <location>
        <begin position="88"/>
        <end position="108"/>
    </location>
</feature>